<name>A0A2I0I1S9_PUNGR</name>
<reference evidence="2 3" key="1">
    <citation type="submission" date="2017-11" db="EMBL/GenBank/DDBJ databases">
        <title>De-novo sequencing of pomegranate (Punica granatum L.) genome.</title>
        <authorList>
            <person name="Akparov Z."/>
            <person name="Amiraslanov A."/>
            <person name="Hajiyeva S."/>
            <person name="Abbasov M."/>
            <person name="Kaur K."/>
            <person name="Hamwieh A."/>
            <person name="Solovyev V."/>
            <person name="Salamov A."/>
            <person name="Braich B."/>
            <person name="Kosarev P."/>
            <person name="Mahmoud A."/>
            <person name="Hajiyev E."/>
            <person name="Babayeva S."/>
            <person name="Izzatullayeva V."/>
            <person name="Mammadov A."/>
            <person name="Mammadov A."/>
            <person name="Sharifova S."/>
            <person name="Ojaghi J."/>
            <person name="Eynullazada K."/>
            <person name="Bayramov B."/>
            <person name="Abdulazimova A."/>
            <person name="Shahmuradov I."/>
        </authorList>
    </citation>
    <scope>NUCLEOTIDE SEQUENCE [LARGE SCALE GENOMIC DNA]</scope>
    <source>
        <strain evidence="3">cv. AG2017</strain>
        <tissue evidence="2">Leaf</tissue>
    </source>
</reference>
<keyword evidence="3" id="KW-1185">Reference proteome</keyword>
<evidence type="ECO:0000313" key="3">
    <source>
        <dbReference type="Proteomes" id="UP000233551"/>
    </source>
</evidence>
<evidence type="ECO:0000256" key="1">
    <source>
        <dbReference type="SAM" id="MobiDB-lite"/>
    </source>
</evidence>
<feature type="compositionally biased region" description="Polar residues" evidence="1">
    <location>
        <begin position="166"/>
        <end position="186"/>
    </location>
</feature>
<protein>
    <submittedName>
        <fullName evidence="2">Uncharacterized protein</fullName>
    </submittedName>
</protein>
<gene>
    <name evidence="2" type="ORF">CRG98_041657</name>
</gene>
<sequence>MFLWSASTYRHLVVDCILLYHALSKTSNWAAVWYVTHILQGHCTPYTSPYNNITNPHDLWNTSVAYLLTAKISRLVRCEELTSWGAMQGGSEQLPPLLTRGSDQRRRRFLRNGGYGREGVEGSGGSTSGLYRGQLGRRKEDDVAAGREGAVANGEGAQWNGRKQGVSETKTSLSQQQKPEQIMQSP</sequence>
<accession>A0A2I0I1S9</accession>
<comment type="caution">
    <text evidence="2">The sequence shown here is derived from an EMBL/GenBank/DDBJ whole genome shotgun (WGS) entry which is preliminary data.</text>
</comment>
<dbReference type="AlphaFoldDB" id="A0A2I0I1S9"/>
<evidence type="ECO:0000313" key="2">
    <source>
        <dbReference type="EMBL" id="PKI37944.1"/>
    </source>
</evidence>
<organism evidence="2 3">
    <name type="scientific">Punica granatum</name>
    <name type="common">Pomegranate</name>
    <dbReference type="NCBI Taxonomy" id="22663"/>
    <lineage>
        <taxon>Eukaryota</taxon>
        <taxon>Viridiplantae</taxon>
        <taxon>Streptophyta</taxon>
        <taxon>Embryophyta</taxon>
        <taxon>Tracheophyta</taxon>
        <taxon>Spermatophyta</taxon>
        <taxon>Magnoliopsida</taxon>
        <taxon>eudicotyledons</taxon>
        <taxon>Gunneridae</taxon>
        <taxon>Pentapetalae</taxon>
        <taxon>rosids</taxon>
        <taxon>malvids</taxon>
        <taxon>Myrtales</taxon>
        <taxon>Lythraceae</taxon>
        <taxon>Punica</taxon>
    </lineage>
</organism>
<proteinExistence type="predicted"/>
<dbReference type="Proteomes" id="UP000233551">
    <property type="component" value="Unassembled WGS sequence"/>
</dbReference>
<feature type="region of interest" description="Disordered" evidence="1">
    <location>
        <begin position="111"/>
        <end position="186"/>
    </location>
</feature>
<dbReference type="EMBL" id="PGOL01004253">
    <property type="protein sequence ID" value="PKI37944.1"/>
    <property type="molecule type" value="Genomic_DNA"/>
</dbReference>
<feature type="compositionally biased region" description="Gly residues" evidence="1">
    <location>
        <begin position="113"/>
        <end position="127"/>
    </location>
</feature>